<feature type="compositionally biased region" description="Low complexity" evidence="1">
    <location>
        <begin position="271"/>
        <end position="280"/>
    </location>
</feature>
<dbReference type="RefSeq" id="XP_024675391.1">
    <property type="nucleotide sequence ID" value="XM_024817915.1"/>
</dbReference>
<dbReference type="OrthoDB" id="3357341at2759"/>
<evidence type="ECO:0000313" key="3">
    <source>
        <dbReference type="Proteomes" id="UP000234585"/>
    </source>
</evidence>
<feature type="compositionally biased region" description="Low complexity" evidence="1">
    <location>
        <begin position="405"/>
        <end position="414"/>
    </location>
</feature>
<evidence type="ECO:0000256" key="1">
    <source>
        <dbReference type="SAM" id="MobiDB-lite"/>
    </source>
</evidence>
<sequence>MLDENLPTFYVKPGKKESHASTVYFCQHGNEPNPVYTLRYPDPASPTSSNRYAIALVDPYVPDVVYGEVLLAPEFTQPSLSADSIRQNGGVAPPPELIIPTSFTVRLYNPDQQITVQFKPKSWNSPATWTFEMPQQTFRQPSSSTLDQSRIDPATADTTPKLRFSWRRDSKLSKDLTCLLSGKTATIPETKTKSKEPDITVSIFRSLRELTLYEPNLYRVEMEDFKGLEVVLLLGAVTIRDVFFETMKDAFHLSSPKPTNAASANKPLPNPKGKQPQQQPQPVPAVSGGLNGKAPMGTTTSNQPPPQMRQPQPNREEERRRRKMKDEQEQARRRRQEEVDKETQRLQQIYGREEQQARAQVRTPGLPPRPAAPPVQASARPHPQSAVPPRGAPAQRFYHHHHHSPSVPHIVPVSGRPQNAAAQPRPTVQPKKSSFFGFRRPPSDEGKLSKKRSSMF</sequence>
<dbReference type="STRING" id="41067.A0A2I2FL77"/>
<proteinExistence type="predicted"/>
<gene>
    <name evidence="2" type="ORF">BDW47DRAFT_133741</name>
</gene>
<dbReference type="EMBL" id="KZ559121">
    <property type="protein sequence ID" value="PLB41379.1"/>
    <property type="molecule type" value="Genomic_DNA"/>
</dbReference>
<feature type="compositionally biased region" description="Basic and acidic residues" evidence="1">
    <location>
        <begin position="314"/>
        <end position="344"/>
    </location>
</feature>
<name>A0A2I2FL77_ASPCN</name>
<feature type="region of interest" description="Disordered" evidence="1">
    <location>
        <begin position="252"/>
        <end position="456"/>
    </location>
</feature>
<dbReference type="AlphaFoldDB" id="A0A2I2FL77"/>
<protein>
    <submittedName>
        <fullName evidence="2">Uncharacterized protein</fullName>
    </submittedName>
</protein>
<keyword evidence="3" id="KW-1185">Reference proteome</keyword>
<dbReference type="GeneID" id="36525075"/>
<reference evidence="2 3" key="1">
    <citation type="submission" date="2017-12" db="EMBL/GenBank/DDBJ databases">
        <authorList>
            <consortium name="DOE Joint Genome Institute"/>
            <person name="Haridas S."/>
            <person name="Kjaerbolling I."/>
            <person name="Vesth T.C."/>
            <person name="Frisvad J.C."/>
            <person name="Nybo J.L."/>
            <person name="Theobald S."/>
            <person name="Kuo A."/>
            <person name="Bowyer P."/>
            <person name="Matsuda Y."/>
            <person name="Mondo S."/>
            <person name="Lyhne E.K."/>
            <person name="Kogle M.E."/>
            <person name="Clum A."/>
            <person name="Lipzen A."/>
            <person name="Salamov A."/>
            <person name="Ngan C.Y."/>
            <person name="Daum C."/>
            <person name="Chiniquy J."/>
            <person name="Barry K."/>
            <person name="LaButti K."/>
            <person name="Simmons B.A."/>
            <person name="Magnuson J.K."/>
            <person name="Mortensen U.H."/>
            <person name="Larsen T.O."/>
            <person name="Grigoriev I.V."/>
            <person name="Baker S.E."/>
            <person name="Andersen M.R."/>
            <person name="Nordberg H.P."/>
            <person name="Cantor M.N."/>
            <person name="Hua S.X."/>
        </authorList>
    </citation>
    <scope>NUCLEOTIDE SEQUENCE [LARGE SCALE GENOMIC DNA]</scope>
    <source>
        <strain evidence="2 3">CBS 102.13</strain>
    </source>
</reference>
<evidence type="ECO:0000313" key="2">
    <source>
        <dbReference type="EMBL" id="PLB41379.1"/>
    </source>
</evidence>
<accession>A0A2I2FL77</accession>
<organism evidence="2 3">
    <name type="scientific">Aspergillus candidus</name>
    <dbReference type="NCBI Taxonomy" id="41067"/>
    <lineage>
        <taxon>Eukaryota</taxon>
        <taxon>Fungi</taxon>
        <taxon>Dikarya</taxon>
        <taxon>Ascomycota</taxon>
        <taxon>Pezizomycotina</taxon>
        <taxon>Eurotiomycetes</taxon>
        <taxon>Eurotiomycetidae</taxon>
        <taxon>Eurotiales</taxon>
        <taxon>Aspergillaceae</taxon>
        <taxon>Aspergillus</taxon>
        <taxon>Aspergillus subgen. Circumdati</taxon>
    </lineage>
</organism>
<dbReference type="Proteomes" id="UP000234585">
    <property type="component" value="Unassembled WGS sequence"/>
</dbReference>